<feature type="binding site" evidence="6">
    <location>
        <position position="223"/>
    </location>
    <ligand>
        <name>Mg(2+)</name>
        <dbReference type="ChEBI" id="CHEBI:18420"/>
    </ligand>
</feature>
<dbReference type="EMBL" id="QURL01000003">
    <property type="protein sequence ID" value="RFC64485.1"/>
    <property type="molecule type" value="Genomic_DNA"/>
</dbReference>
<evidence type="ECO:0000256" key="1">
    <source>
        <dbReference type="ARBA" id="ARBA00008031"/>
    </source>
</evidence>
<feature type="active site" description="Proton acceptor; specific for (S)-substrate epimerization" evidence="5">
    <location>
        <position position="245"/>
    </location>
</feature>
<dbReference type="SFLD" id="SFLDS00001">
    <property type="entry name" value="Enolase"/>
    <property type="match status" value="1"/>
</dbReference>
<dbReference type="InterPro" id="IPR013342">
    <property type="entry name" value="Mandelate_racemase_C"/>
</dbReference>
<evidence type="ECO:0000256" key="4">
    <source>
        <dbReference type="ARBA" id="ARBA00023235"/>
    </source>
</evidence>
<dbReference type="SUPFAM" id="SSF51604">
    <property type="entry name" value="Enolase C-terminal domain-like"/>
    <property type="match status" value="1"/>
</dbReference>
<dbReference type="GO" id="GO:0046872">
    <property type="term" value="F:metal ion binding"/>
    <property type="evidence" value="ECO:0007669"/>
    <property type="project" value="UniProtKB-KW"/>
</dbReference>
<dbReference type="Gene3D" id="3.20.20.120">
    <property type="entry name" value="Enolase-like C-terminal domain"/>
    <property type="match status" value="1"/>
</dbReference>
<comment type="caution">
    <text evidence="10">The sequence shown here is derived from an EMBL/GenBank/DDBJ whole genome shotgun (WGS) entry which is preliminary data.</text>
</comment>
<evidence type="ECO:0000313" key="11">
    <source>
        <dbReference type="Proteomes" id="UP000264310"/>
    </source>
</evidence>
<dbReference type="SFLD" id="SFLDF00010">
    <property type="entry name" value="dipeptide_epimerase"/>
    <property type="match status" value="1"/>
</dbReference>
<keyword evidence="8" id="KW-0812">Transmembrane</keyword>
<gene>
    <name evidence="10" type="ORF">DYI37_09310</name>
</gene>
<reference evidence="10 11" key="1">
    <citation type="submission" date="2018-08" db="EMBL/GenBank/DDBJ databases">
        <title>Fulvimarina sp. 85, whole genome shotgun sequence.</title>
        <authorList>
            <person name="Tuo L."/>
        </authorList>
    </citation>
    <scope>NUCLEOTIDE SEQUENCE [LARGE SCALE GENOMIC DNA]</scope>
    <source>
        <strain evidence="10 11">85</strain>
    </source>
</reference>
<feature type="binding site" evidence="6">
    <location>
        <position position="174"/>
    </location>
    <ligand>
        <name>Mg(2+)</name>
        <dbReference type="ChEBI" id="CHEBI:18420"/>
    </ligand>
</feature>
<dbReference type="NCBIfam" id="NF042940">
    <property type="entry name" value="racemase_DgcA"/>
    <property type="match status" value="1"/>
</dbReference>
<feature type="domain" description="Mandelate racemase/muconate lactonizing enzyme C-terminal" evidence="9">
    <location>
        <begin position="131"/>
        <end position="221"/>
    </location>
</feature>
<dbReference type="InterPro" id="IPR036849">
    <property type="entry name" value="Enolase-like_C_sf"/>
</dbReference>
<dbReference type="InterPro" id="IPR034603">
    <property type="entry name" value="Dipeptide_epimerase"/>
</dbReference>
<name>A0A371X5J0_9HYPH</name>
<dbReference type="InterPro" id="IPR029065">
    <property type="entry name" value="Enolase_C-like"/>
</dbReference>
<dbReference type="AlphaFoldDB" id="A0A371X5J0"/>
<dbReference type="InterPro" id="IPR013341">
    <property type="entry name" value="Mandelate_racemase_N_dom"/>
</dbReference>
<dbReference type="Proteomes" id="UP000264310">
    <property type="component" value="Unassembled WGS sequence"/>
</dbReference>
<proteinExistence type="inferred from homology"/>
<dbReference type="EC" id="5.1.1.-" evidence="7"/>
<dbReference type="SFLD" id="SFLDG00180">
    <property type="entry name" value="muconate_cycloisomerase"/>
    <property type="match status" value="1"/>
</dbReference>
<dbReference type="CDD" id="cd03319">
    <property type="entry name" value="L-Ala-DL-Glu_epimerase"/>
    <property type="match status" value="1"/>
</dbReference>
<dbReference type="InterPro" id="IPR029017">
    <property type="entry name" value="Enolase-like_N"/>
</dbReference>
<dbReference type="PANTHER" id="PTHR48080">
    <property type="entry name" value="D-GALACTONATE DEHYDRATASE-RELATED"/>
    <property type="match status" value="1"/>
</dbReference>
<keyword evidence="8" id="KW-0472">Membrane</keyword>
<feature type="transmembrane region" description="Helical" evidence="8">
    <location>
        <begin position="265"/>
        <end position="288"/>
    </location>
</feature>
<evidence type="ECO:0000256" key="2">
    <source>
        <dbReference type="ARBA" id="ARBA00022723"/>
    </source>
</evidence>
<comment type="similarity">
    <text evidence="1 7">Belongs to the mandelate racemase/muconate lactonizing enzyme family.</text>
</comment>
<keyword evidence="11" id="KW-1185">Reference proteome</keyword>
<evidence type="ECO:0000256" key="8">
    <source>
        <dbReference type="SAM" id="Phobius"/>
    </source>
</evidence>
<dbReference type="SMART" id="SM00922">
    <property type="entry name" value="MR_MLE"/>
    <property type="match status" value="1"/>
</dbReference>
<evidence type="ECO:0000313" key="10">
    <source>
        <dbReference type="EMBL" id="RFC64485.1"/>
    </source>
</evidence>
<accession>A0A371X5J0</accession>
<dbReference type="SUPFAM" id="SSF54826">
    <property type="entry name" value="Enolase N-terminal domain-like"/>
    <property type="match status" value="1"/>
</dbReference>
<feature type="active site" description="Proton acceptor; specific for (R)-substrate epimerization" evidence="5">
    <location>
        <position position="149"/>
    </location>
</feature>
<dbReference type="GO" id="GO:0016855">
    <property type="term" value="F:racemase and epimerase activity, acting on amino acids and derivatives"/>
    <property type="evidence" value="ECO:0007669"/>
    <property type="project" value="UniProtKB-UniRule"/>
</dbReference>
<evidence type="ECO:0000256" key="5">
    <source>
        <dbReference type="PIRSR" id="PIRSR634603-1"/>
    </source>
</evidence>
<dbReference type="PANTHER" id="PTHR48080:SF3">
    <property type="entry name" value="ENOLASE SUPERFAMILY MEMBER DDB_G0284701"/>
    <property type="match status" value="1"/>
</dbReference>
<comment type="cofactor">
    <cofactor evidence="6 7">
        <name>Mg(2+)</name>
        <dbReference type="ChEBI" id="CHEBI:18420"/>
    </cofactor>
    <text evidence="6 7">Binds 1 Mg(2+) ion per subunit.</text>
</comment>
<sequence length="326" mass="34697">MSSRLSVTVEHFALASEFRIARGSKTQASVIVATIERGGFRGRGECVPYGRYGETLEGVLAEIEALSGEIEAGLTREALQERLPAGAARNALDCAFWDLEAKTSGRSVASLVCETEPRPVETAYTISLDEPERMGAAARAAVRPILKIKMGTNDDIGRIRAVHEAAPRSRLILDANEGWTGDRLTAHLLEAARGGAMLIEQPLPVGGDEILARIPHPVPICADESVHTSADLEGLVGRYDYVNIKLDKSGGLTEALKMQRRARELGFGVMVGCMVSTSLSMAPAALLAQNADVVDLDGPLLLAEDREPGLVYAGSTLAPPSGDLWG</sequence>
<keyword evidence="2 6" id="KW-0479">Metal-binding</keyword>
<feature type="binding site" evidence="6">
    <location>
        <position position="200"/>
    </location>
    <ligand>
        <name>Mg(2+)</name>
        <dbReference type="ChEBI" id="CHEBI:18420"/>
    </ligand>
</feature>
<dbReference type="Gene3D" id="3.30.390.10">
    <property type="entry name" value="Enolase-like, N-terminal domain"/>
    <property type="match status" value="1"/>
</dbReference>
<dbReference type="Pfam" id="PF13378">
    <property type="entry name" value="MR_MLE_C"/>
    <property type="match status" value="1"/>
</dbReference>
<dbReference type="InterPro" id="IPR034593">
    <property type="entry name" value="DgoD-like"/>
</dbReference>
<evidence type="ECO:0000256" key="6">
    <source>
        <dbReference type="PIRSR" id="PIRSR634603-3"/>
    </source>
</evidence>
<keyword evidence="4 7" id="KW-0413">Isomerase</keyword>
<keyword evidence="8" id="KW-1133">Transmembrane helix</keyword>
<evidence type="ECO:0000259" key="9">
    <source>
        <dbReference type="SMART" id="SM00922"/>
    </source>
</evidence>
<organism evidence="10 11">
    <name type="scientific">Fulvimarina endophytica</name>
    <dbReference type="NCBI Taxonomy" id="2293836"/>
    <lineage>
        <taxon>Bacteria</taxon>
        <taxon>Pseudomonadati</taxon>
        <taxon>Pseudomonadota</taxon>
        <taxon>Alphaproteobacteria</taxon>
        <taxon>Hyphomicrobiales</taxon>
        <taxon>Aurantimonadaceae</taxon>
        <taxon>Fulvimarina</taxon>
    </lineage>
</organism>
<protein>
    <recommendedName>
        <fullName evidence="7">Dipeptide epimerase</fullName>
        <ecNumber evidence="7">5.1.1.-</ecNumber>
    </recommendedName>
</protein>
<dbReference type="RefSeq" id="WP_116682901.1">
    <property type="nucleotide sequence ID" value="NZ_QURL01000003.1"/>
</dbReference>
<evidence type="ECO:0000256" key="7">
    <source>
        <dbReference type="RuleBase" id="RU366006"/>
    </source>
</evidence>
<dbReference type="OrthoDB" id="9782675at2"/>
<keyword evidence="3 6" id="KW-0460">Magnesium</keyword>
<dbReference type="Pfam" id="PF02746">
    <property type="entry name" value="MR_MLE_N"/>
    <property type="match status" value="1"/>
</dbReference>
<evidence type="ECO:0000256" key="3">
    <source>
        <dbReference type="ARBA" id="ARBA00022842"/>
    </source>
</evidence>